<protein>
    <submittedName>
        <fullName evidence="10">N-acetylglucosamine-6-phosphate deacetylase</fullName>
        <ecNumber evidence="10">3.5.1.25</ecNumber>
    </submittedName>
</protein>
<feature type="binding site" evidence="8">
    <location>
        <position position="129"/>
    </location>
    <ligand>
        <name>Zn(2+)</name>
        <dbReference type="ChEBI" id="CHEBI:29105"/>
    </ligand>
</feature>
<dbReference type="NCBIfam" id="TIGR00221">
    <property type="entry name" value="nagA"/>
    <property type="match status" value="1"/>
</dbReference>
<dbReference type="SUPFAM" id="SSF51556">
    <property type="entry name" value="Metallo-dependent hydrolases"/>
    <property type="match status" value="1"/>
</dbReference>
<dbReference type="AlphaFoldDB" id="A0A6L8W579"/>
<proteinExistence type="inferred from homology"/>
<dbReference type="Gene3D" id="2.30.40.10">
    <property type="entry name" value="Urease, subunit C, domain 1"/>
    <property type="match status" value="1"/>
</dbReference>
<feature type="binding site" evidence="8">
    <location>
        <position position="214"/>
    </location>
    <ligand>
        <name>Zn(2+)</name>
        <dbReference type="ChEBI" id="CHEBI:29105"/>
    </ligand>
</feature>
<feature type="binding site" evidence="7">
    <location>
        <position position="249"/>
    </location>
    <ligand>
        <name>substrate</name>
    </ligand>
</feature>
<evidence type="ECO:0000256" key="7">
    <source>
        <dbReference type="PIRSR" id="PIRSR038994-2"/>
    </source>
</evidence>
<dbReference type="EC" id="3.5.1.25" evidence="10"/>
<accession>A0A6L8W579</accession>
<dbReference type="RefSeq" id="WP_161314860.1">
    <property type="nucleotide sequence ID" value="NZ_WTUW01000002.1"/>
</dbReference>
<dbReference type="Pfam" id="PF22643">
    <property type="entry name" value="NagA_N"/>
    <property type="match status" value="1"/>
</dbReference>
<dbReference type="FunFam" id="3.20.20.140:FF:000004">
    <property type="entry name" value="N-acetylglucosamine-6-phosphate deacetylase"/>
    <property type="match status" value="1"/>
</dbReference>
<dbReference type="GO" id="GO:0046872">
    <property type="term" value="F:metal ion binding"/>
    <property type="evidence" value="ECO:0007669"/>
    <property type="project" value="UniProtKB-KW"/>
</dbReference>
<evidence type="ECO:0000259" key="9">
    <source>
        <dbReference type="Pfam" id="PF01979"/>
    </source>
</evidence>
<evidence type="ECO:0000256" key="8">
    <source>
        <dbReference type="PIRSR" id="PIRSR038994-3"/>
    </source>
</evidence>
<dbReference type="GO" id="GO:0006046">
    <property type="term" value="P:N-acetylglucosamine catabolic process"/>
    <property type="evidence" value="ECO:0007669"/>
    <property type="project" value="TreeGrafter"/>
</dbReference>
<dbReference type="CDD" id="cd00854">
    <property type="entry name" value="NagA"/>
    <property type="match status" value="1"/>
</dbReference>
<dbReference type="PANTHER" id="PTHR11113:SF14">
    <property type="entry name" value="N-ACETYLGLUCOSAMINE-6-PHOSPHATE DEACETYLASE"/>
    <property type="match status" value="1"/>
</dbReference>
<dbReference type="PANTHER" id="PTHR11113">
    <property type="entry name" value="N-ACETYLGLUCOSAMINE-6-PHOSPHATE DEACETYLASE"/>
    <property type="match status" value="1"/>
</dbReference>
<dbReference type="Pfam" id="PF01979">
    <property type="entry name" value="Amidohydro_1"/>
    <property type="match status" value="1"/>
</dbReference>
<feature type="binding site" evidence="7">
    <location>
        <begin position="217"/>
        <end position="218"/>
    </location>
    <ligand>
        <name>substrate</name>
    </ligand>
</feature>
<feature type="domain" description="Amidohydrolase-related" evidence="9">
    <location>
        <begin position="51"/>
        <end position="375"/>
    </location>
</feature>
<feature type="binding site" evidence="7">
    <location>
        <position position="140"/>
    </location>
    <ligand>
        <name>substrate</name>
    </ligand>
</feature>
<keyword evidence="11" id="KW-1185">Reference proteome</keyword>
<dbReference type="Proteomes" id="UP000476030">
    <property type="component" value="Unassembled WGS sequence"/>
</dbReference>
<comment type="cofactor">
    <cofactor evidence="8">
        <name>a divalent metal cation</name>
        <dbReference type="ChEBI" id="CHEBI:60240"/>
    </cofactor>
    <text evidence="8">Binds 1 divalent metal cation per subunit.</text>
</comment>
<evidence type="ECO:0000256" key="6">
    <source>
        <dbReference type="PIRSR" id="PIRSR038994-1"/>
    </source>
</evidence>
<sequence length="376" mass="40008">MKKALVNSHILTGHTWQDELALLIEDEKISGLCRVADCPVGYECEDLAGGYLLPGFIDIQVNGGGGMMLNDARTLADIETIAAAHRKFGTTGMLPTLITDSWERMTEVAALIREAIAKGVPGILGIHFEGPYLNPVRNGVHDKRQIRALDDKFIDLVTQGDLGCVLVTLAPEKVPLETIRKLTAKGVRVSAGHSAASFDEMTAAIDAGLTGTTHLFNAMPPMESRSPGLIGAALTCPDCYCGIINDGHHVHPATLKVVIAAKGIDRLMLVTDAMSTIGTDMTEFHLGDTLIKLKDGRLTTEEGTLAGSALDMATAIRNATSLLGLPLEEALPMATCTPATYLGLEKSRGRIATGYRADLVLVDAGMNVLKSWIAGR</sequence>
<dbReference type="InterPro" id="IPR006680">
    <property type="entry name" value="Amidohydro-rel"/>
</dbReference>
<keyword evidence="4 5" id="KW-0119">Carbohydrate metabolism</keyword>
<dbReference type="InterPro" id="IPR003764">
    <property type="entry name" value="GlcNAc_6-P_deAcase"/>
</dbReference>
<dbReference type="EMBL" id="WTUW01000002">
    <property type="protein sequence ID" value="MZR30261.1"/>
    <property type="molecule type" value="Genomic_DNA"/>
</dbReference>
<gene>
    <name evidence="10" type="primary">nagA</name>
    <name evidence="10" type="ORF">GQE98_06380</name>
</gene>
<name>A0A6L8W579_9PROT</name>
<dbReference type="GO" id="GO:0008448">
    <property type="term" value="F:N-acetylglucosamine-6-phosphate deacetylase activity"/>
    <property type="evidence" value="ECO:0007669"/>
    <property type="project" value="UniProtKB-EC"/>
</dbReference>
<dbReference type="Gene3D" id="3.20.20.140">
    <property type="entry name" value="Metal-dependent hydrolases"/>
    <property type="match status" value="1"/>
</dbReference>
<dbReference type="SUPFAM" id="SSF51338">
    <property type="entry name" value="Composite domain of metallo-dependent hydrolases"/>
    <property type="match status" value="1"/>
</dbReference>
<feature type="active site" description="Proton donor/acceptor" evidence="6">
    <location>
        <position position="272"/>
    </location>
</feature>
<organism evidence="10 11">
    <name type="scientific">Sneathiella litorea</name>
    <dbReference type="NCBI Taxonomy" id="2606216"/>
    <lineage>
        <taxon>Bacteria</taxon>
        <taxon>Pseudomonadati</taxon>
        <taxon>Pseudomonadota</taxon>
        <taxon>Alphaproteobacteria</taxon>
        <taxon>Sneathiellales</taxon>
        <taxon>Sneathiellaceae</taxon>
        <taxon>Sneathiella</taxon>
    </lineage>
</organism>
<feature type="binding site" evidence="7">
    <location>
        <begin position="305"/>
        <end position="307"/>
    </location>
    <ligand>
        <name>substrate</name>
    </ligand>
</feature>
<evidence type="ECO:0000313" key="10">
    <source>
        <dbReference type="EMBL" id="MZR30261.1"/>
    </source>
</evidence>
<evidence type="ECO:0000256" key="5">
    <source>
        <dbReference type="PIRNR" id="PIRNR038994"/>
    </source>
</evidence>
<keyword evidence="3 5" id="KW-0378">Hydrolase</keyword>
<dbReference type="PIRSF" id="PIRSF038994">
    <property type="entry name" value="NagA"/>
    <property type="match status" value="1"/>
</dbReference>
<feature type="binding site" evidence="8">
    <location>
        <position position="193"/>
    </location>
    <ligand>
        <name>Zn(2+)</name>
        <dbReference type="ChEBI" id="CHEBI:29105"/>
    </ligand>
</feature>
<keyword evidence="2 8" id="KW-0479">Metal-binding</keyword>
<evidence type="ECO:0000256" key="4">
    <source>
        <dbReference type="ARBA" id="ARBA00023277"/>
    </source>
</evidence>
<evidence type="ECO:0000313" key="11">
    <source>
        <dbReference type="Proteomes" id="UP000476030"/>
    </source>
</evidence>
<evidence type="ECO:0000256" key="1">
    <source>
        <dbReference type="ARBA" id="ARBA00010716"/>
    </source>
</evidence>
<evidence type="ECO:0000256" key="3">
    <source>
        <dbReference type="ARBA" id="ARBA00022801"/>
    </source>
</evidence>
<evidence type="ECO:0000256" key="2">
    <source>
        <dbReference type="ARBA" id="ARBA00022723"/>
    </source>
</evidence>
<comment type="caution">
    <text evidence="10">The sequence shown here is derived from an EMBL/GenBank/DDBJ whole genome shotgun (WGS) entry which is preliminary data.</text>
</comment>
<dbReference type="InterPro" id="IPR011059">
    <property type="entry name" value="Metal-dep_hydrolase_composite"/>
</dbReference>
<reference evidence="10 11" key="1">
    <citation type="submission" date="2019-12" db="EMBL/GenBank/DDBJ databases">
        <title>Snethiella sp. nov. sp. isolated from sea sand.</title>
        <authorList>
            <person name="Kim J."/>
            <person name="Jeong S.E."/>
            <person name="Jung H.S."/>
            <person name="Jeon C.O."/>
        </authorList>
    </citation>
    <scope>NUCLEOTIDE SEQUENCE [LARGE SCALE GENOMIC DNA]</scope>
    <source>
        <strain evidence="10 11">DP05</strain>
    </source>
</reference>
<comment type="similarity">
    <text evidence="1 5">Belongs to the metallo-dependent hydrolases superfamily. NagA family.</text>
</comment>
<feature type="binding site" evidence="7">
    <location>
        <position position="225"/>
    </location>
    <ligand>
        <name>substrate</name>
    </ligand>
</feature>
<dbReference type="InterPro" id="IPR032466">
    <property type="entry name" value="Metal_Hydrolase"/>
</dbReference>